<keyword evidence="1" id="KW-1133">Transmembrane helix</keyword>
<organism evidence="2 4">
    <name type="scientific">Xanthobacter flavus</name>
    <dbReference type="NCBI Taxonomy" id="281"/>
    <lineage>
        <taxon>Bacteria</taxon>
        <taxon>Pseudomonadati</taxon>
        <taxon>Pseudomonadota</taxon>
        <taxon>Alphaproteobacteria</taxon>
        <taxon>Hyphomicrobiales</taxon>
        <taxon>Xanthobacteraceae</taxon>
        <taxon>Xanthobacter</taxon>
    </lineage>
</organism>
<accession>A0A9W6CKI1</accession>
<proteinExistence type="predicted"/>
<keyword evidence="1" id="KW-0472">Membrane</keyword>
<reference evidence="3 5" key="2">
    <citation type="submission" date="2023-07" db="EMBL/GenBank/DDBJ databases">
        <title>Genomic Encyclopedia of Type Strains, Phase IV (KMG-IV): sequencing the most valuable type-strain genomes for metagenomic binning, comparative biology and taxonomic classification.</title>
        <authorList>
            <person name="Goeker M."/>
        </authorList>
    </citation>
    <scope>NUCLEOTIDE SEQUENCE [LARGE SCALE GENOMIC DNA]</scope>
    <source>
        <strain evidence="3 5">DSM 338</strain>
    </source>
</reference>
<feature type="transmembrane region" description="Helical" evidence="1">
    <location>
        <begin position="179"/>
        <end position="201"/>
    </location>
</feature>
<evidence type="ECO:0000313" key="4">
    <source>
        <dbReference type="Proteomes" id="UP001144397"/>
    </source>
</evidence>
<dbReference type="Pfam" id="PF14023">
    <property type="entry name" value="Bestrophin-like"/>
    <property type="match status" value="1"/>
</dbReference>
<dbReference type="AlphaFoldDB" id="A0A9W6CKI1"/>
<dbReference type="InterPro" id="IPR025333">
    <property type="entry name" value="DUF4239"/>
</dbReference>
<gene>
    <name evidence="3" type="ORF">GGQ86_003853</name>
    <name evidence="2" type="ORF">XFLAVUS301_37620</name>
</gene>
<dbReference type="Proteomes" id="UP001245370">
    <property type="component" value="Unassembled WGS sequence"/>
</dbReference>
<evidence type="ECO:0000313" key="2">
    <source>
        <dbReference type="EMBL" id="GLI24088.1"/>
    </source>
</evidence>
<evidence type="ECO:0008006" key="6">
    <source>
        <dbReference type="Google" id="ProtNLM"/>
    </source>
</evidence>
<dbReference type="EMBL" id="BSDO01000006">
    <property type="protein sequence ID" value="GLI24088.1"/>
    <property type="molecule type" value="Genomic_DNA"/>
</dbReference>
<dbReference type="Proteomes" id="UP001144397">
    <property type="component" value="Unassembled WGS sequence"/>
</dbReference>
<keyword evidence="5" id="KW-1185">Reference proteome</keyword>
<sequence>MNAWVASAVAFVTMAVAMAAGMAIGSRLSETRYEDGSVKNLRTSVAIIATMSSLLLGLMVNSARYNFSDAYSDVQKYAAVLQITDLNLLSFGAPACPLRGDLQAYARQLVAETWTSGDDEASSGAAQVSALAALLKFDTGIRNLKPGTSDQQDVRSTLLGLSRQLVEYRWKVTGVARTATPVTFIFVVICWFALIFLYSGVFAPRNALVLTGHALGMVGISAAIFLVMEMGQPFTGPIKVSPAPVERLLLRMQAQPCPVVTPQG</sequence>
<comment type="caution">
    <text evidence="2">The sequence shown here is derived from an EMBL/GenBank/DDBJ whole genome shotgun (WGS) entry which is preliminary data.</text>
</comment>
<evidence type="ECO:0000256" key="1">
    <source>
        <dbReference type="SAM" id="Phobius"/>
    </source>
</evidence>
<name>A0A9W6CKI1_XANFL</name>
<feature type="transmembrane region" description="Helical" evidence="1">
    <location>
        <begin position="43"/>
        <end position="60"/>
    </location>
</feature>
<dbReference type="RefSeq" id="WP_281808906.1">
    <property type="nucleotide sequence ID" value="NZ_BSDO01000006.1"/>
</dbReference>
<feature type="transmembrane region" description="Helical" evidence="1">
    <location>
        <begin position="207"/>
        <end position="228"/>
    </location>
</feature>
<dbReference type="GeneID" id="95764541"/>
<protein>
    <recommendedName>
        <fullName evidence="6">DUF4239 domain-containing protein</fullName>
    </recommendedName>
</protein>
<evidence type="ECO:0000313" key="3">
    <source>
        <dbReference type="EMBL" id="MDR6335358.1"/>
    </source>
</evidence>
<reference evidence="2" key="1">
    <citation type="submission" date="2022-12" db="EMBL/GenBank/DDBJ databases">
        <title>Reference genome sequencing for broad-spectrum identification of bacterial and archaeal isolates by mass spectrometry.</title>
        <authorList>
            <person name="Sekiguchi Y."/>
            <person name="Tourlousse D.M."/>
        </authorList>
    </citation>
    <scope>NUCLEOTIDE SEQUENCE</scope>
    <source>
        <strain evidence="2">301</strain>
    </source>
</reference>
<keyword evidence="1" id="KW-0812">Transmembrane</keyword>
<dbReference type="EMBL" id="JAVDPY010000007">
    <property type="protein sequence ID" value="MDR6335358.1"/>
    <property type="molecule type" value="Genomic_DNA"/>
</dbReference>
<evidence type="ECO:0000313" key="5">
    <source>
        <dbReference type="Proteomes" id="UP001245370"/>
    </source>
</evidence>